<protein>
    <recommendedName>
        <fullName evidence="2">Integrase zinc-binding domain-containing protein</fullName>
    </recommendedName>
</protein>
<dbReference type="InterPro" id="IPR036397">
    <property type="entry name" value="RNaseH_sf"/>
</dbReference>
<accession>A0A7J6TSF4</accession>
<evidence type="ECO:0000259" key="2">
    <source>
        <dbReference type="Pfam" id="PF17921"/>
    </source>
</evidence>
<feature type="non-terminal residue" evidence="3">
    <location>
        <position position="1839"/>
    </location>
</feature>
<evidence type="ECO:0000313" key="4">
    <source>
        <dbReference type="Proteomes" id="UP000574390"/>
    </source>
</evidence>
<comment type="caution">
    <text evidence="3">The sequence shown here is derived from an EMBL/GenBank/DDBJ whole genome shotgun (WGS) entry which is preliminary data.</text>
</comment>
<dbReference type="InterPro" id="IPR012337">
    <property type="entry name" value="RNaseH-like_sf"/>
</dbReference>
<proteinExistence type="predicted"/>
<dbReference type="SUPFAM" id="SSF53098">
    <property type="entry name" value="Ribonuclease H-like"/>
    <property type="match status" value="1"/>
</dbReference>
<organism evidence="3 4">
    <name type="scientific">Perkinsus olseni</name>
    <name type="common">Perkinsus atlanticus</name>
    <dbReference type="NCBI Taxonomy" id="32597"/>
    <lineage>
        <taxon>Eukaryota</taxon>
        <taxon>Sar</taxon>
        <taxon>Alveolata</taxon>
        <taxon>Perkinsozoa</taxon>
        <taxon>Perkinsea</taxon>
        <taxon>Perkinsida</taxon>
        <taxon>Perkinsidae</taxon>
        <taxon>Perkinsus</taxon>
    </lineage>
</organism>
<feature type="non-terminal residue" evidence="3">
    <location>
        <position position="1"/>
    </location>
</feature>
<sequence>DVAASAKRAATLFGYDWPQIRRLLERQYCKKTSLKAEYQSKLKKLALKNDGECEAFIEGATEAFSLSRRAFGTDVAERRAFIRQLCRGIPHDTLLQLLRMIQTSMAAAGFSDTDNDWENAVAFDDFDLASRSDQDQPLVSTLTFCSALRSVCSLSEEAQRLTSAPTVAFKQSSDAVRLTQPTSERKPRPKFSDRYAHVMFITGSLLEDKEKAQRYFETLKPQDSLLLRGRRGRPYALLGFSSPEEFSAALNDVQKDTDSGLTARRFDPEGSKNGKGPRRHSVGDLQAGVGKKGCSDYPLQVGPSGPIRGVEQSPTHEDGEEFFSPHAGSSHVTQHSMDTGSVDYVCAARPCQVPLPELCLKLRVADKFDIAAIVDCGAGFSYLLCSSVCSALSAWGLKTSCLCSVSQTVKLADGELRGVHQSVDLPVVLRDLHDSTVVDDIVSVRVLESVARQPFLLIGRDLIHAWDLRVFGASKVTTATGHMLFTTSPSDHLALSTEFVYDVNSLFSVKETFSGTGCLSSVAVQPDPAVIAFEAHLEPPIADELRLWLAGIARRSKRQFGSAESGSYGIQLRPLPDNSPKDTTLQTHYFELSIPEPKHTTVKHRPYARPLFLRLSNQYRAVYENLIQGYLSRGWWRSVKAHEVRVGGLLPAEIFLLGAKPSDVRKPRLVADFSPCNSQLPVSTTSGIAVGDVLLALRCLSPAYIVGFDCASAFYRIRLSPNRLLYMHSGTTDSNDPDYVSTRLSFGLGAGPLSMEESLGWLITLFRKSPYAVFLLLVAIFVDDGVLAGADPKVLVAAKYLFFLLDLCGFACSLPKLHFIAVDASQATESFLPLQETMALLGCELSYRKRMLVFKCCRERRLQPAKTTCAEWLEEGKDAFITKRLVFRVGGALGYDPTSVHAATSLVGDCLRRLIGKMFAQYPWDAALPMTELSADCFDAWKALLRWGIAECDLSSSCDHAIPTLSTGQNDVHLALYTDASFVGGGYVVYRLDSTASDGEEQRYLLTQAATGWKGAQYAWHSNRRELTVLLRGLRCVVNLIRNLITMSPNKSLTVALDIHSDNKPSVAWAQKSQGVFPQGIGRSTSIEKRSVLRLIDALSEEFRVLRSLGSAVSYRILHCAGADNAVADELSRYLEQCCDDNGKVTLASVLQDLPAVTLDSSGGIAEATREADRLAKDEAYLLRLADFDPDSTEGDDDVDADGVYFLALEESGVQDLRPHPLQRALCHPLAVAALADCSLGDSLAVVETCLSNELVEDTIFAVQDEPDASESVYATLLRHNDINYVYRSVAVIRAVLSFWRSQVPYKSRYPRRNTPARQQAVDDAAAKYSEAMNVQQQAAIQQLSSPGFQLKDVLVVVRCAQAGVTFSDKGTAYVYDSTDEVWCFRSGTLAGDVIIRPCVPREARRLRFLLALDAHQRVGHSGPTATLSAVSADLHVAGISSDVKQVAHRCLFCAKLRLRASALVRHAPAAGSSWDIEKLLLTGTPYTVCAVDFLHVFPNEIVLAARCIATTHTTWIPISHGAECSDAAIEGVKWLLNKWGLINILYVDCGTAFTSSAFQEQMAAWAVRVEYHAARAPWETPVERSHSIGLRTLRACYTPQKLARATAYDLCKIYEHVTLMMNTAPICEHVLDHKAGTSSSTYITADMLAFGYTRSTGLLLKSVDGDSVPDLHAARPVAVDNIRRAFLAHHWQALRDRCAQQIGRQPSKHIKPLEPGSTVLVRYKPRNKCDVGVHVGQVISADISPDGLCRRYRVKSTLGHESVENHCNVVPLDESVMRAPNCPFVCRKSVRHLVPTRNFEFDPTATLVFAICPVKGRIPPTHGMMGSCCPAMNKCPYM</sequence>
<name>A0A7J6TSF4_PEROL</name>
<reference evidence="3 4" key="1">
    <citation type="submission" date="2020-04" db="EMBL/GenBank/DDBJ databases">
        <title>Perkinsus olseni comparative genomics.</title>
        <authorList>
            <person name="Bogema D.R."/>
        </authorList>
    </citation>
    <scope>NUCLEOTIDE SEQUENCE [LARGE SCALE GENOMIC DNA]</scope>
    <source>
        <strain evidence="3">ATCC PRA-205</strain>
    </source>
</reference>
<feature type="region of interest" description="Disordered" evidence="1">
    <location>
        <begin position="258"/>
        <end position="284"/>
    </location>
</feature>
<dbReference type="GO" id="GO:0003676">
    <property type="term" value="F:nucleic acid binding"/>
    <property type="evidence" value="ECO:0007669"/>
    <property type="project" value="InterPro"/>
</dbReference>
<dbReference type="InterPro" id="IPR043502">
    <property type="entry name" value="DNA/RNA_pol_sf"/>
</dbReference>
<dbReference type="InterPro" id="IPR041588">
    <property type="entry name" value="Integrase_H2C2"/>
</dbReference>
<dbReference type="Gene3D" id="3.30.420.10">
    <property type="entry name" value="Ribonuclease H-like superfamily/Ribonuclease H"/>
    <property type="match status" value="1"/>
</dbReference>
<evidence type="ECO:0000313" key="3">
    <source>
        <dbReference type="EMBL" id="KAF4747326.1"/>
    </source>
</evidence>
<dbReference type="EMBL" id="JABANM010005601">
    <property type="protein sequence ID" value="KAF4747326.1"/>
    <property type="molecule type" value="Genomic_DNA"/>
</dbReference>
<dbReference type="Proteomes" id="UP000574390">
    <property type="component" value="Unassembled WGS sequence"/>
</dbReference>
<feature type="domain" description="Integrase zinc-binding" evidence="2">
    <location>
        <begin position="1406"/>
        <end position="1456"/>
    </location>
</feature>
<dbReference type="SUPFAM" id="SSF56672">
    <property type="entry name" value="DNA/RNA polymerases"/>
    <property type="match status" value="1"/>
</dbReference>
<dbReference type="Pfam" id="PF17921">
    <property type="entry name" value="Integrase_H2C2"/>
    <property type="match status" value="1"/>
</dbReference>
<evidence type="ECO:0000256" key="1">
    <source>
        <dbReference type="SAM" id="MobiDB-lite"/>
    </source>
</evidence>
<gene>
    <name evidence="3" type="ORF">FOZ62_018375</name>
</gene>
<feature type="compositionally biased region" description="Basic and acidic residues" evidence="1">
    <location>
        <begin position="258"/>
        <end position="272"/>
    </location>
</feature>